<comment type="caution">
    <text evidence="1">The sequence shown here is derived from an EMBL/GenBank/DDBJ whole genome shotgun (WGS) entry which is preliminary data.</text>
</comment>
<keyword evidence="2" id="KW-1185">Reference proteome</keyword>
<evidence type="ECO:0000313" key="2">
    <source>
        <dbReference type="Proteomes" id="UP000805193"/>
    </source>
</evidence>
<name>A0AC60Q0E6_IXOPE</name>
<gene>
    <name evidence="1" type="ORF">HPB47_025782</name>
</gene>
<feature type="non-terminal residue" evidence="1">
    <location>
        <position position="690"/>
    </location>
</feature>
<protein>
    <submittedName>
        <fullName evidence="1">Uncharacterized protein</fullName>
    </submittedName>
</protein>
<proteinExistence type="predicted"/>
<accession>A0AC60Q0E6</accession>
<dbReference type="Proteomes" id="UP000805193">
    <property type="component" value="Unassembled WGS sequence"/>
</dbReference>
<reference evidence="1 2" key="1">
    <citation type="journal article" date="2020" name="Cell">
        <title>Large-Scale Comparative Analyses of Tick Genomes Elucidate Their Genetic Diversity and Vector Capacities.</title>
        <authorList>
            <consortium name="Tick Genome and Microbiome Consortium (TIGMIC)"/>
            <person name="Jia N."/>
            <person name="Wang J."/>
            <person name="Shi W."/>
            <person name="Du L."/>
            <person name="Sun Y."/>
            <person name="Zhan W."/>
            <person name="Jiang J.F."/>
            <person name="Wang Q."/>
            <person name="Zhang B."/>
            <person name="Ji P."/>
            <person name="Bell-Sakyi L."/>
            <person name="Cui X.M."/>
            <person name="Yuan T.T."/>
            <person name="Jiang B.G."/>
            <person name="Yang W.F."/>
            <person name="Lam T.T."/>
            <person name="Chang Q.C."/>
            <person name="Ding S.J."/>
            <person name="Wang X.J."/>
            <person name="Zhu J.G."/>
            <person name="Ruan X.D."/>
            <person name="Zhao L."/>
            <person name="Wei J.T."/>
            <person name="Ye R.Z."/>
            <person name="Que T.C."/>
            <person name="Du C.H."/>
            <person name="Zhou Y.H."/>
            <person name="Cheng J.X."/>
            <person name="Dai P.F."/>
            <person name="Guo W.B."/>
            <person name="Han X.H."/>
            <person name="Huang E.J."/>
            <person name="Li L.F."/>
            <person name="Wei W."/>
            <person name="Gao Y.C."/>
            <person name="Liu J.Z."/>
            <person name="Shao H.Z."/>
            <person name="Wang X."/>
            <person name="Wang C.C."/>
            <person name="Yang T.C."/>
            <person name="Huo Q.B."/>
            <person name="Li W."/>
            <person name="Chen H.Y."/>
            <person name="Chen S.E."/>
            <person name="Zhou L.G."/>
            <person name="Ni X.B."/>
            <person name="Tian J.H."/>
            <person name="Sheng Y."/>
            <person name="Liu T."/>
            <person name="Pan Y.S."/>
            <person name="Xia L.Y."/>
            <person name="Li J."/>
            <person name="Zhao F."/>
            <person name="Cao W.C."/>
        </authorList>
    </citation>
    <scope>NUCLEOTIDE SEQUENCE [LARGE SCALE GENOMIC DNA]</scope>
    <source>
        <strain evidence="1">Iper-2018</strain>
    </source>
</reference>
<evidence type="ECO:0000313" key="1">
    <source>
        <dbReference type="EMBL" id="KAG0427108.1"/>
    </source>
</evidence>
<dbReference type="EMBL" id="JABSTQ010009654">
    <property type="protein sequence ID" value="KAG0427108.1"/>
    <property type="molecule type" value="Genomic_DNA"/>
</dbReference>
<sequence>MVRKLKFHERKLLKKVDFISWEVDNNLHEVKVMRKYFIQKREDYTKYNKLSRAIRDLARKIKELDPKSPFRAKATSDLLNKLHSLGLIAIKENLEICDKVSASSFCRRRLPVIMVRNQMAQQIKMATQFVEQGHVRIGPDLVTDPAFLVSRQLEDFVTWADSSAIRKHVAEYNDMCAANNYRIDWGAAVPRMTGNDGMEGLIPIVNRLQDAYTQLGASLTLDLPQIAVVGGQSAGKSSVLENFVGRDFLPRGSGIVTRRPLVLQLINCNTEYGEFLHCRGKKFMDFDQIRKEIEDETDRVTGSNKGISSVPINLRVYSPHVLNLTLVDLPGLTKVPVGDQPADIEKQIRDMILQFICKENCLILAVTSANQDLATSDALKLAKEMDPEGLRTIGVITKLDLMDEGTDAKDILENKLLPLRRGYVGVVNRSQKDIEGKKDIRAALEAERKFFLSHPSYRHMADRMGTPYLQRVLNQQLTNHIRDTLPGLRDKLQKQLISMEKEVEEYKNFRPDDPSRKTKAMLQMIQQLQTDFERNIEGSGSAAINTSELSGGARINRLFHERFPFEIVKMEFDEKELRKEIAFAIRNTHGIRVGLFTPDMAFEAIVKKQIAKLKEPSIKCVDLVVAELGNVVRRCAEKMSRYPRLREETERIITSHVRERENTAKHQISLLVEVELAYMNTNHEDFIGFT</sequence>
<organism evidence="1 2">
    <name type="scientific">Ixodes persulcatus</name>
    <name type="common">Taiga tick</name>
    <dbReference type="NCBI Taxonomy" id="34615"/>
    <lineage>
        <taxon>Eukaryota</taxon>
        <taxon>Metazoa</taxon>
        <taxon>Ecdysozoa</taxon>
        <taxon>Arthropoda</taxon>
        <taxon>Chelicerata</taxon>
        <taxon>Arachnida</taxon>
        <taxon>Acari</taxon>
        <taxon>Parasitiformes</taxon>
        <taxon>Ixodida</taxon>
        <taxon>Ixodoidea</taxon>
        <taxon>Ixodidae</taxon>
        <taxon>Ixodinae</taxon>
        <taxon>Ixodes</taxon>
    </lineage>
</organism>